<dbReference type="CDD" id="cd06261">
    <property type="entry name" value="TM_PBP2"/>
    <property type="match status" value="1"/>
</dbReference>
<dbReference type="EMBL" id="JXAK01000055">
    <property type="protein sequence ID" value="KIL38640.1"/>
    <property type="molecule type" value="Genomic_DNA"/>
</dbReference>
<protein>
    <submittedName>
        <fullName evidence="9">ABC transporter</fullName>
    </submittedName>
</protein>
<feature type="transmembrane region" description="Helical" evidence="7">
    <location>
        <begin position="123"/>
        <end position="144"/>
    </location>
</feature>
<keyword evidence="6 7" id="KW-0472">Membrane</keyword>
<feature type="transmembrane region" description="Helical" evidence="7">
    <location>
        <begin position="203"/>
        <end position="228"/>
    </location>
</feature>
<evidence type="ECO:0000313" key="9">
    <source>
        <dbReference type="EMBL" id="KIL38640.1"/>
    </source>
</evidence>
<dbReference type="PANTHER" id="PTHR43744:SF6">
    <property type="entry name" value="ABC TRANSPORTER PERMEASE PROTEIN YESQ-RELATED"/>
    <property type="match status" value="1"/>
</dbReference>
<evidence type="ECO:0000256" key="5">
    <source>
        <dbReference type="ARBA" id="ARBA00022989"/>
    </source>
</evidence>
<evidence type="ECO:0000256" key="3">
    <source>
        <dbReference type="ARBA" id="ARBA00022475"/>
    </source>
</evidence>
<dbReference type="InterPro" id="IPR035906">
    <property type="entry name" value="MetI-like_sf"/>
</dbReference>
<evidence type="ECO:0000259" key="8">
    <source>
        <dbReference type="PROSITE" id="PS50928"/>
    </source>
</evidence>
<feature type="transmembrane region" description="Helical" evidence="7">
    <location>
        <begin position="164"/>
        <end position="182"/>
    </location>
</feature>
<evidence type="ECO:0000256" key="7">
    <source>
        <dbReference type="SAM" id="Phobius"/>
    </source>
</evidence>
<evidence type="ECO:0000256" key="2">
    <source>
        <dbReference type="ARBA" id="ARBA00022448"/>
    </source>
</evidence>
<reference evidence="9 10" key="1">
    <citation type="submission" date="2014-12" db="EMBL/GenBank/DDBJ databases">
        <title>Draft genome sequence of Paenibacillus kamchatkensis strain B-2647.</title>
        <authorList>
            <person name="Karlyshev A.V."/>
            <person name="Kudryashova E.B."/>
        </authorList>
    </citation>
    <scope>NUCLEOTIDE SEQUENCE [LARGE SCALE GENOMIC DNA]</scope>
    <source>
        <strain evidence="9 10">VKM B-2647</strain>
    </source>
</reference>
<comment type="subcellular location">
    <subcellularLocation>
        <location evidence="1">Cell membrane</location>
        <topology evidence="1">Multi-pass membrane protein</topology>
    </subcellularLocation>
</comment>
<evidence type="ECO:0000256" key="1">
    <source>
        <dbReference type="ARBA" id="ARBA00004651"/>
    </source>
</evidence>
<dbReference type="SUPFAM" id="SSF161098">
    <property type="entry name" value="MetI-like"/>
    <property type="match status" value="1"/>
</dbReference>
<keyword evidence="5 7" id="KW-1133">Transmembrane helix</keyword>
<proteinExistence type="predicted"/>
<gene>
    <name evidence="9" type="ORF">SD70_25060</name>
</gene>
<keyword evidence="3" id="KW-1003">Cell membrane</keyword>
<evidence type="ECO:0000256" key="4">
    <source>
        <dbReference type="ARBA" id="ARBA00022692"/>
    </source>
</evidence>
<dbReference type="Gene3D" id="1.10.3720.10">
    <property type="entry name" value="MetI-like"/>
    <property type="match status" value="1"/>
</dbReference>
<dbReference type="InterPro" id="IPR000515">
    <property type="entry name" value="MetI-like"/>
</dbReference>
<evidence type="ECO:0000313" key="10">
    <source>
        <dbReference type="Proteomes" id="UP000031967"/>
    </source>
</evidence>
<feature type="transmembrane region" description="Helical" evidence="7">
    <location>
        <begin position="92"/>
        <end position="116"/>
    </location>
</feature>
<comment type="caution">
    <text evidence="9">The sequence shown here is derived from an EMBL/GenBank/DDBJ whole genome shotgun (WGS) entry which is preliminary data.</text>
</comment>
<feature type="transmembrane region" description="Helical" evidence="7">
    <location>
        <begin position="24"/>
        <end position="46"/>
    </location>
</feature>
<dbReference type="Proteomes" id="UP000031967">
    <property type="component" value="Unassembled WGS sequence"/>
</dbReference>
<dbReference type="PROSITE" id="PS50928">
    <property type="entry name" value="ABC_TM1"/>
    <property type="match status" value="1"/>
</dbReference>
<organism evidence="9 10">
    <name type="scientific">Gordoniibacillus kamchatkensis</name>
    <dbReference type="NCBI Taxonomy" id="1590651"/>
    <lineage>
        <taxon>Bacteria</taxon>
        <taxon>Bacillati</taxon>
        <taxon>Bacillota</taxon>
        <taxon>Bacilli</taxon>
        <taxon>Bacillales</taxon>
        <taxon>Paenibacillaceae</taxon>
        <taxon>Gordoniibacillus</taxon>
    </lineage>
</organism>
<evidence type="ECO:0000256" key="6">
    <source>
        <dbReference type="ARBA" id="ARBA00023136"/>
    </source>
</evidence>
<dbReference type="PANTHER" id="PTHR43744">
    <property type="entry name" value="ABC TRANSPORTER PERMEASE PROTEIN MG189-RELATED-RELATED"/>
    <property type="match status" value="1"/>
</dbReference>
<feature type="transmembrane region" description="Helical" evidence="7">
    <location>
        <begin position="261"/>
        <end position="280"/>
    </location>
</feature>
<name>A0ABR5AC55_9BACL</name>
<keyword evidence="4 7" id="KW-0812">Transmembrane</keyword>
<keyword evidence="2" id="KW-0813">Transport</keyword>
<feature type="domain" description="ABC transmembrane type-1" evidence="8">
    <location>
        <begin position="88"/>
        <end position="279"/>
    </location>
</feature>
<accession>A0ABR5AC55</accession>
<sequence>MDVRAKESAGIIGKLDFRSRSIRVLYGFIFIVLIVVSLACLLPPLWVLSSSLKDIKEFFAIPPTLIPHTLQFDKLWETWSQLNFTRLYANTLLMTVGMVAFSILFNGLMGYFFAVLKPAGHRFVFVLVLWTMLLPNTLGMVPIFKNIIDFPVLGVNLTNTFWPMWMMAGAHAFYVIVFKGFFEGIPQALIDAAKIDGGTRLAIFFRIVVPLSMPVMMAITIFTVNATWADFFWPYMVLKDKSMWTVIVAIFNLRTVVPLDIQFIALTFAIIPPALLFLFFQKYIMQGFTFSGIRG</sequence>
<keyword evidence="10" id="KW-1185">Reference proteome</keyword>